<dbReference type="AlphaFoldDB" id="A0AAD5N4J3"/>
<evidence type="ECO:0000313" key="1">
    <source>
        <dbReference type="EMBL" id="KAJ1357599.1"/>
    </source>
</evidence>
<gene>
    <name evidence="1" type="ORF">KIN20_015777</name>
</gene>
<protein>
    <submittedName>
        <fullName evidence="1">Uncharacterized protein</fullName>
    </submittedName>
</protein>
<reference evidence="1" key="1">
    <citation type="submission" date="2021-06" db="EMBL/GenBank/DDBJ databases">
        <title>Parelaphostrongylus tenuis whole genome reference sequence.</title>
        <authorList>
            <person name="Garwood T.J."/>
            <person name="Larsen P.A."/>
            <person name="Fountain-Jones N.M."/>
            <person name="Garbe J.R."/>
            <person name="Macchietto M.G."/>
            <person name="Kania S.A."/>
            <person name="Gerhold R.W."/>
            <person name="Richards J.E."/>
            <person name="Wolf T.M."/>
        </authorList>
    </citation>
    <scope>NUCLEOTIDE SEQUENCE</scope>
    <source>
        <strain evidence="1">MNPRO001-30</strain>
        <tissue evidence="1">Meninges</tissue>
    </source>
</reference>
<sequence>MSSSASCSVCSSTQTKIIDGLMYCALCGTQIFDYRELEADDNDVVSRHTKIRGKAAAQLNQLNPKKMWNQPSLVCQQQAPGKNVEYVCST</sequence>
<dbReference type="EMBL" id="JAHQIW010003197">
    <property type="protein sequence ID" value="KAJ1357599.1"/>
    <property type="molecule type" value="Genomic_DNA"/>
</dbReference>
<accession>A0AAD5N4J3</accession>
<name>A0AAD5N4J3_PARTN</name>
<evidence type="ECO:0000313" key="2">
    <source>
        <dbReference type="Proteomes" id="UP001196413"/>
    </source>
</evidence>
<dbReference type="Proteomes" id="UP001196413">
    <property type="component" value="Unassembled WGS sequence"/>
</dbReference>
<organism evidence="1 2">
    <name type="scientific">Parelaphostrongylus tenuis</name>
    <name type="common">Meningeal worm</name>
    <dbReference type="NCBI Taxonomy" id="148309"/>
    <lineage>
        <taxon>Eukaryota</taxon>
        <taxon>Metazoa</taxon>
        <taxon>Ecdysozoa</taxon>
        <taxon>Nematoda</taxon>
        <taxon>Chromadorea</taxon>
        <taxon>Rhabditida</taxon>
        <taxon>Rhabditina</taxon>
        <taxon>Rhabditomorpha</taxon>
        <taxon>Strongyloidea</taxon>
        <taxon>Metastrongylidae</taxon>
        <taxon>Parelaphostrongylus</taxon>
    </lineage>
</organism>
<proteinExistence type="predicted"/>
<keyword evidence="2" id="KW-1185">Reference proteome</keyword>
<comment type="caution">
    <text evidence="1">The sequence shown here is derived from an EMBL/GenBank/DDBJ whole genome shotgun (WGS) entry which is preliminary data.</text>
</comment>